<organism evidence="6 7">
    <name type="scientific">Ketobacter alkanivorans</name>
    <dbReference type="NCBI Taxonomy" id="1917421"/>
    <lineage>
        <taxon>Bacteria</taxon>
        <taxon>Pseudomonadati</taxon>
        <taxon>Pseudomonadota</taxon>
        <taxon>Gammaproteobacteria</taxon>
        <taxon>Pseudomonadales</taxon>
        <taxon>Ketobacteraceae</taxon>
        <taxon>Ketobacter</taxon>
    </lineage>
</organism>
<evidence type="ECO:0000256" key="4">
    <source>
        <dbReference type="ARBA" id="ARBA00037345"/>
    </source>
</evidence>
<proteinExistence type="predicted"/>
<accession>A0A2K9LIE6</accession>
<evidence type="ECO:0000313" key="7">
    <source>
        <dbReference type="Proteomes" id="UP000235116"/>
    </source>
</evidence>
<dbReference type="PROSITE" id="PS01124">
    <property type="entry name" value="HTH_ARAC_FAMILY_2"/>
    <property type="match status" value="1"/>
</dbReference>
<dbReference type="InterPro" id="IPR050204">
    <property type="entry name" value="AraC_XylS_family_regulators"/>
</dbReference>
<dbReference type="PANTHER" id="PTHR46796">
    <property type="entry name" value="HTH-TYPE TRANSCRIPTIONAL ACTIVATOR RHAS-RELATED"/>
    <property type="match status" value="1"/>
</dbReference>
<name>A0A2K9LIE6_9GAMM</name>
<evidence type="ECO:0000256" key="1">
    <source>
        <dbReference type="ARBA" id="ARBA00023015"/>
    </source>
</evidence>
<protein>
    <recommendedName>
        <fullName evidence="5">HTH araC/xylS-type domain-containing protein</fullName>
    </recommendedName>
</protein>
<evidence type="ECO:0000256" key="3">
    <source>
        <dbReference type="ARBA" id="ARBA00023163"/>
    </source>
</evidence>
<dbReference type="Proteomes" id="UP000235116">
    <property type="component" value="Chromosome"/>
</dbReference>
<dbReference type="GO" id="GO:0043565">
    <property type="term" value="F:sequence-specific DNA binding"/>
    <property type="evidence" value="ECO:0007669"/>
    <property type="project" value="InterPro"/>
</dbReference>
<evidence type="ECO:0000259" key="5">
    <source>
        <dbReference type="PROSITE" id="PS01124"/>
    </source>
</evidence>
<feature type="domain" description="HTH araC/xylS-type" evidence="5">
    <location>
        <begin position="213"/>
        <end position="310"/>
    </location>
</feature>
<dbReference type="Pfam" id="PF12833">
    <property type="entry name" value="HTH_18"/>
    <property type="match status" value="1"/>
</dbReference>
<keyword evidence="3" id="KW-0804">Transcription</keyword>
<reference evidence="7" key="1">
    <citation type="submission" date="2017-08" db="EMBL/GenBank/DDBJ databases">
        <title>Direct submision.</title>
        <authorList>
            <person name="Kim S.-J."/>
            <person name="Rhee S.-K."/>
        </authorList>
    </citation>
    <scope>NUCLEOTIDE SEQUENCE [LARGE SCALE GENOMIC DNA]</scope>
    <source>
        <strain evidence="7">GI5</strain>
    </source>
</reference>
<dbReference type="InterPro" id="IPR018060">
    <property type="entry name" value="HTH_AraC"/>
</dbReference>
<dbReference type="SMART" id="SM00342">
    <property type="entry name" value="HTH_ARAC"/>
    <property type="match status" value="1"/>
</dbReference>
<keyword evidence="1" id="KW-0805">Transcription regulation</keyword>
<dbReference type="EMBL" id="CP022684">
    <property type="protein sequence ID" value="AUM12129.1"/>
    <property type="molecule type" value="Genomic_DNA"/>
</dbReference>
<sequence length="329" mass="37772">MCIERVNCFDFRDICITEFDEIYEKFGSCSTPLSKRPRVSTKGVSGTYADLFWRSNRLNGVLECTVPCDSWAFHLPHPDEIALSQFIAHPEGARHTMLGSPSDSLIWHSVYDVSDMALVVRYELIQKLLSESELDSLFSSSTIGKRRDMDIKELRLISRFFYELLQRCVSDVEGFSRVAFDECVSDGLAQLTQLTLRSAYVSPKIINRERILTRALDYVRQNYRTEITVRDLVDYAHTTSRNLQIVFKNQFGVSPLQYLRQYRLIKFHKYLAELGSVTEAASSSGLRHMGRLSDQYRLLFGEKPGDYVSRLRESSFSPENSCCCGHCLV</sequence>
<dbReference type="KEGG" id="kak:Kalk_06760"/>
<gene>
    <name evidence="6" type="ORF">Kalk_06760</name>
</gene>
<evidence type="ECO:0000256" key="2">
    <source>
        <dbReference type="ARBA" id="ARBA00023125"/>
    </source>
</evidence>
<keyword evidence="2" id="KW-0238">DNA-binding</keyword>
<dbReference type="GO" id="GO:0003700">
    <property type="term" value="F:DNA-binding transcription factor activity"/>
    <property type="evidence" value="ECO:0007669"/>
    <property type="project" value="InterPro"/>
</dbReference>
<comment type="function">
    <text evidence="4">Regulatory protein of the TOL plasmid xyl operons. XylS activates the xylXYZLTEGFJQKIH operon required for the degradation of toluene, m-xylene and p-xylene.</text>
</comment>
<dbReference type="SUPFAM" id="SSF46689">
    <property type="entry name" value="Homeodomain-like"/>
    <property type="match status" value="1"/>
</dbReference>
<dbReference type="Gene3D" id="1.10.10.60">
    <property type="entry name" value="Homeodomain-like"/>
    <property type="match status" value="1"/>
</dbReference>
<keyword evidence="7" id="KW-1185">Reference proteome</keyword>
<dbReference type="AlphaFoldDB" id="A0A2K9LIE6"/>
<dbReference type="InterPro" id="IPR009057">
    <property type="entry name" value="Homeodomain-like_sf"/>
</dbReference>
<evidence type="ECO:0000313" key="6">
    <source>
        <dbReference type="EMBL" id="AUM12129.1"/>
    </source>
</evidence>